<dbReference type="AlphaFoldDB" id="A0A833W705"/>
<dbReference type="Proteomes" id="UP000704712">
    <property type="component" value="Unassembled WGS sequence"/>
</dbReference>
<evidence type="ECO:0000313" key="3">
    <source>
        <dbReference type="Proteomes" id="UP000602510"/>
    </source>
</evidence>
<sequence>MCFVRPMCCNIKEDHIAVSKSYETGSALTDLCNEWQHGYERLCSFGKAGGFHSIILSQMSFAAFSRANVASSHSLRPLFLLQQIQASVRGDRTMPGLVAPFAAASLEHFYVDIFDFTGIAMW</sequence>
<organism evidence="1 3">
    <name type="scientific">Phytophthora infestans</name>
    <name type="common">Potato late blight agent</name>
    <name type="synonym">Botrytis infestans</name>
    <dbReference type="NCBI Taxonomy" id="4787"/>
    <lineage>
        <taxon>Eukaryota</taxon>
        <taxon>Sar</taxon>
        <taxon>Stramenopiles</taxon>
        <taxon>Oomycota</taxon>
        <taxon>Peronosporomycetes</taxon>
        <taxon>Peronosporales</taxon>
        <taxon>Peronosporaceae</taxon>
        <taxon>Phytophthora</taxon>
    </lineage>
</organism>
<proteinExistence type="predicted"/>
<gene>
    <name evidence="1" type="ORF">GN244_ATG16896</name>
    <name evidence="2" type="ORF">GN958_ATG22685</name>
</gene>
<comment type="caution">
    <text evidence="1">The sequence shown here is derived from an EMBL/GenBank/DDBJ whole genome shotgun (WGS) entry which is preliminary data.</text>
</comment>
<evidence type="ECO:0000313" key="2">
    <source>
        <dbReference type="EMBL" id="KAF4128139.1"/>
    </source>
</evidence>
<dbReference type="EMBL" id="WSZM01000595">
    <property type="protein sequence ID" value="KAF4031252.1"/>
    <property type="molecule type" value="Genomic_DNA"/>
</dbReference>
<protein>
    <submittedName>
        <fullName evidence="1">Uncharacterized protein</fullName>
    </submittedName>
</protein>
<reference evidence="1" key="1">
    <citation type="submission" date="2020-04" db="EMBL/GenBank/DDBJ databases">
        <title>Hybrid Assembly of Korean Phytophthora infestans isolates.</title>
        <authorList>
            <person name="Prokchorchik M."/>
            <person name="Lee Y."/>
            <person name="Seo J."/>
            <person name="Cho J.-H."/>
            <person name="Park Y.-E."/>
            <person name="Jang D.-C."/>
            <person name="Im J.-S."/>
            <person name="Choi J.-G."/>
            <person name="Park H.-J."/>
            <person name="Lee G.-B."/>
            <person name="Lee Y.-G."/>
            <person name="Hong S.-Y."/>
            <person name="Cho K."/>
            <person name="Sohn K.H."/>
        </authorList>
    </citation>
    <scope>NUCLEOTIDE SEQUENCE</scope>
    <source>
        <strain evidence="1">KR_1_A1</strain>
        <strain evidence="2">KR_2_A2</strain>
    </source>
</reference>
<evidence type="ECO:0000313" key="1">
    <source>
        <dbReference type="EMBL" id="KAF4031252.1"/>
    </source>
</evidence>
<name>A0A833W705_PHYIN</name>
<keyword evidence="3" id="KW-1185">Reference proteome</keyword>
<accession>A0A833W705</accession>
<dbReference type="EMBL" id="JAACNO010003188">
    <property type="protein sequence ID" value="KAF4128139.1"/>
    <property type="molecule type" value="Genomic_DNA"/>
</dbReference>
<dbReference type="Proteomes" id="UP000602510">
    <property type="component" value="Unassembled WGS sequence"/>
</dbReference>